<reference evidence="3" key="1">
    <citation type="submission" date="2020-05" db="EMBL/GenBank/DDBJ databases">
        <title>Phylogenomic resolution of chytrid fungi.</title>
        <authorList>
            <person name="Stajich J.E."/>
            <person name="Amses K."/>
            <person name="Simmons R."/>
            <person name="Seto K."/>
            <person name="Myers J."/>
            <person name="Bonds A."/>
            <person name="Quandt C.A."/>
            <person name="Barry K."/>
            <person name="Liu P."/>
            <person name="Grigoriev I."/>
            <person name="Longcore J.E."/>
            <person name="James T.Y."/>
        </authorList>
    </citation>
    <scope>NUCLEOTIDE SEQUENCE</scope>
    <source>
        <strain evidence="3">JEL0513</strain>
    </source>
</reference>
<dbReference type="PANTHER" id="PTHR14149">
    <property type="entry name" value="RAS GTPASE-ACTIVATING PROTEIN WITH IQ MOTIF"/>
    <property type="match status" value="1"/>
</dbReference>
<organism evidence="3 4">
    <name type="scientific">Physocladia obscura</name>
    <dbReference type="NCBI Taxonomy" id="109957"/>
    <lineage>
        <taxon>Eukaryota</taxon>
        <taxon>Fungi</taxon>
        <taxon>Fungi incertae sedis</taxon>
        <taxon>Chytridiomycota</taxon>
        <taxon>Chytridiomycota incertae sedis</taxon>
        <taxon>Chytridiomycetes</taxon>
        <taxon>Chytridiales</taxon>
        <taxon>Chytriomycetaceae</taxon>
        <taxon>Physocladia</taxon>
    </lineage>
</organism>
<feature type="domain" description="Ras-GAP" evidence="2">
    <location>
        <begin position="69"/>
        <end position="323"/>
    </location>
</feature>
<evidence type="ECO:0000259" key="2">
    <source>
        <dbReference type="PROSITE" id="PS50018"/>
    </source>
</evidence>
<feature type="compositionally biased region" description="Basic and acidic residues" evidence="1">
    <location>
        <begin position="645"/>
        <end position="654"/>
    </location>
</feature>
<dbReference type="GO" id="GO:0005096">
    <property type="term" value="F:GTPase activator activity"/>
    <property type="evidence" value="ECO:0007669"/>
    <property type="project" value="TreeGrafter"/>
</dbReference>
<feature type="region of interest" description="Disordered" evidence="1">
    <location>
        <begin position="645"/>
        <end position="670"/>
    </location>
</feature>
<dbReference type="PROSITE" id="PS50018">
    <property type="entry name" value="RAS_GTPASE_ACTIV_2"/>
    <property type="match status" value="1"/>
</dbReference>
<dbReference type="Pfam" id="PF00616">
    <property type="entry name" value="RasGAP"/>
    <property type="match status" value="1"/>
</dbReference>
<feature type="compositionally biased region" description="Low complexity" evidence="1">
    <location>
        <begin position="655"/>
        <end position="667"/>
    </location>
</feature>
<dbReference type="InterPro" id="IPR008936">
    <property type="entry name" value="Rho_GTPase_activation_prot"/>
</dbReference>
<dbReference type="GO" id="GO:0046580">
    <property type="term" value="P:negative regulation of Ras protein signal transduction"/>
    <property type="evidence" value="ECO:0007669"/>
    <property type="project" value="TreeGrafter"/>
</dbReference>
<protein>
    <submittedName>
        <fullName evidence="3">Glyceraldehyde-3-phosphate dehydrogenase 1</fullName>
    </submittedName>
</protein>
<gene>
    <name evidence="3" type="primary">GAP1</name>
    <name evidence="3" type="ORF">HK100_012334</name>
</gene>
<dbReference type="GO" id="GO:0005938">
    <property type="term" value="C:cell cortex"/>
    <property type="evidence" value="ECO:0007669"/>
    <property type="project" value="TreeGrafter"/>
</dbReference>
<comment type="caution">
    <text evidence="3">The sequence shown here is derived from an EMBL/GenBank/DDBJ whole genome shotgun (WGS) entry which is preliminary data.</text>
</comment>
<keyword evidence="4" id="KW-1185">Reference proteome</keyword>
<accession>A0AAD5XFZ7</accession>
<dbReference type="AlphaFoldDB" id="A0AAD5XFZ7"/>
<evidence type="ECO:0000313" key="4">
    <source>
        <dbReference type="Proteomes" id="UP001211907"/>
    </source>
</evidence>
<dbReference type="SMART" id="SM00323">
    <property type="entry name" value="RasGAP"/>
    <property type="match status" value="1"/>
</dbReference>
<evidence type="ECO:0000256" key="1">
    <source>
        <dbReference type="SAM" id="MobiDB-lite"/>
    </source>
</evidence>
<dbReference type="Proteomes" id="UP001211907">
    <property type="component" value="Unassembled WGS sequence"/>
</dbReference>
<dbReference type="EMBL" id="JADGJH010000872">
    <property type="protein sequence ID" value="KAJ3121553.1"/>
    <property type="molecule type" value="Genomic_DNA"/>
</dbReference>
<sequence length="698" mass="77692">MSGQDADAANDPDHVPSRATQEAFAALVALIQSNPQYLANLCHSLSLSEIDPLLESLMISIFADNFDSRQEHLLLSVLEAELTKHFASADTSGNFLRANTPASRMLYMYCRRTQGRKYLNTTLTNLISSIVDGGDLDLEINPVKLGYNIYDDANSNNSGSHGLASNEEADESESNNGSFSIRSRASSANSRLGSLTYRRNSVQSVRTEELAVRDKKRQDLLDGRIKAIADIVRSFLDSIIASIDEVPYGIRWICKNIRNLAKEKLPGSSEAAIASQIGGFFMLRFLNPAIVSPEEFLAIKEKPSDTTKRTLTLVAKVLQSLANNKVSSSKETYMAPFFPFIEAHKARAAKFFTDLCEVEDFTDLLEVEQHLKKLQIDAEEVKIKVKELFYLHTLLAGRLDVVAPNESDPLRKIVKAISESVDHEQLAIDKQNQKSRIIILTLPHTQVDNDEQDNDKLYFHSTSTLDSENATNIDGNSNHSSIDDTTYQHYNRAQRAFSKILNTLEFERTDILITDIDESSLSVSGRGDTVIANLDALIGLAISSSNDLLAQNGYIARDALIVLKASSTSTATTLTESPAAGKTSTAGRDLIKRLSEQVAMEFFVLERVLYQYEQDYTNLKAVLRQEQLQEAELRGKYSELERAARESVESERLQQQHLQRQQSTSTSVPKPSVWSLLNLMRIGSHSRASDKDLSHTKS</sequence>
<dbReference type="Gene3D" id="1.10.506.10">
    <property type="entry name" value="GTPase Activation - p120gap, domain 1"/>
    <property type="match status" value="1"/>
</dbReference>
<name>A0AAD5XFZ7_9FUNG</name>
<evidence type="ECO:0000313" key="3">
    <source>
        <dbReference type="EMBL" id="KAJ3121553.1"/>
    </source>
</evidence>
<proteinExistence type="predicted"/>
<dbReference type="InterPro" id="IPR001936">
    <property type="entry name" value="RasGAP_dom"/>
</dbReference>
<feature type="region of interest" description="Disordered" evidence="1">
    <location>
        <begin position="158"/>
        <end position="183"/>
    </location>
</feature>
<dbReference type="PANTHER" id="PTHR14149:SF17">
    <property type="entry name" value="GTPASE-ACTIVATING PROTEIN"/>
    <property type="match status" value="1"/>
</dbReference>
<feature type="compositionally biased region" description="Low complexity" evidence="1">
    <location>
        <begin position="174"/>
        <end position="183"/>
    </location>
</feature>
<dbReference type="SUPFAM" id="SSF48350">
    <property type="entry name" value="GTPase activation domain, GAP"/>
    <property type="match status" value="1"/>
</dbReference>